<dbReference type="EMBL" id="CATOUU010000570">
    <property type="protein sequence ID" value="CAI9934500.1"/>
    <property type="molecule type" value="Genomic_DNA"/>
</dbReference>
<protein>
    <submittedName>
        <fullName evidence="1">Transmembrane domain-containing protein</fullName>
    </submittedName>
    <submittedName>
        <fullName evidence="3">Transmembrane_domain-containing protein</fullName>
    </submittedName>
</protein>
<evidence type="ECO:0000313" key="2">
    <source>
        <dbReference type="EMBL" id="CAI9934504.1"/>
    </source>
</evidence>
<name>A0AA86P9N3_9EUKA</name>
<reference evidence="1" key="1">
    <citation type="submission" date="2023-06" db="EMBL/GenBank/DDBJ databases">
        <authorList>
            <person name="Kurt Z."/>
        </authorList>
    </citation>
    <scope>NUCLEOTIDE SEQUENCE</scope>
</reference>
<evidence type="ECO:0000313" key="1">
    <source>
        <dbReference type="EMBL" id="CAI9934500.1"/>
    </source>
</evidence>
<proteinExistence type="predicted"/>
<evidence type="ECO:0000313" key="4">
    <source>
        <dbReference type="EMBL" id="CAL6095183.1"/>
    </source>
</evidence>
<dbReference type="EMBL" id="CATOUU010000570">
    <property type="protein sequence ID" value="CAI9934504.1"/>
    <property type="molecule type" value="Genomic_DNA"/>
</dbReference>
<dbReference type="EMBL" id="CAXDID020000473">
    <property type="protein sequence ID" value="CAL6095183.1"/>
    <property type="molecule type" value="Genomic_DNA"/>
</dbReference>
<gene>
    <name evidence="1" type="ORF">HINF_LOCUS22145</name>
    <name evidence="2" type="ORF">HINF_LOCUS22149</name>
    <name evidence="3" type="ORF">HINF_LOCUS67824</name>
    <name evidence="4" type="ORF">HINF_LOCUS67828</name>
</gene>
<evidence type="ECO:0000313" key="5">
    <source>
        <dbReference type="Proteomes" id="UP001642409"/>
    </source>
</evidence>
<keyword evidence="5" id="KW-1185">Reference proteome</keyword>
<reference evidence="3 5" key="2">
    <citation type="submission" date="2024-07" db="EMBL/GenBank/DDBJ databases">
        <authorList>
            <person name="Akdeniz Z."/>
        </authorList>
    </citation>
    <scope>NUCLEOTIDE SEQUENCE [LARGE SCALE GENOMIC DNA]</scope>
</reference>
<keyword evidence="1" id="KW-0472">Membrane</keyword>
<accession>A0AA86P9N3</accession>
<organism evidence="1">
    <name type="scientific">Hexamita inflata</name>
    <dbReference type="NCBI Taxonomy" id="28002"/>
    <lineage>
        <taxon>Eukaryota</taxon>
        <taxon>Metamonada</taxon>
        <taxon>Diplomonadida</taxon>
        <taxon>Hexamitidae</taxon>
        <taxon>Hexamitinae</taxon>
        <taxon>Hexamita</taxon>
    </lineage>
</organism>
<sequence>MSRSMSHGMNNVVNNQVHHTVNNLFSATGPTNVVIITNGKREPTAMQIFLGCEAPQFNAMQQIIGILTCATGGSGLMCGACCGCYGYERAGCLNVCLAGWFMEMTCYLGYGWLVACLVGMKMMSGTA</sequence>
<dbReference type="AlphaFoldDB" id="A0AA86P9N3"/>
<keyword evidence="1" id="KW-0812">Transmembrane</keyword>
<evidence type="ECO:0000313" key="3">
    <source>
        <dbReference type="EMBL" id="CAL6095175.1"/>
    </source>
</evidence>
<dbReference type="EMBL" id="CAXDID020000473">
    <property type="protein sequence ID" value="CAL6095175.1"/>
    <property type="molecule type" value="Genomic_DNA"/>
</dbReference>
<comment type="caution">
    <text evidence="1">The sequence shown here is derived from an EMBL/GenBank/DDBJ whole genome shotgun (WGS) entry which is preliminary data.</text>
</comment>
<dbReference type="Proteomes" id="UP001642409">
    <property type="component" value="Unassembled WGS sequence"/>
</dbReference>